<organism evidence="2 3">
    <name type="scientific">Xylanibacter brevis</name>
    <dbReference type="NCBI Taxonomy" id="83231"/>
    <lineage>
        <taxon>Bacteria</taxon>
        <taxon>Pseudomonadati</taxon>
        <taxon>Bacteroidota</taxon>
        <taxon>Bacteroidia</taxon>
        <taxon>Bacteroidales</taxon>
        <taxon>Prevotellaceae</taxon>
        <taxon>Xylanibacter</taxon>
    </lineage>
</organism>
<evidence type="ECO:0000313" key="2">
    <source>
        <dbReference type="EMBL" id="MCF2563938.1"/>
    </source>
</evidence>
<keyword evidence="1" id="KW-1133">Transmembrane helix</keyword>
<comment type="caution">
    <text evidence="2">The sequence shown here is derived from an EMBL/GenBank/DDBJ whole genome shotgun (WGS) entry which is preliminary data.</text>
</comment>
<reference evidence="2 3" key="1">
    <citation type="submission" date="2020-12" db="EMBL/GenBank/DDBJ databases">
        <title>Whole genome sequences of gut porcine anaerobes.</title>
        <authorList>
            <person name="Kubasova T."/>
            <person name="Jahodarova E."/>
            <person name="Rychlik I."/>
        </authorList>
    </citation>
    <scope>NUCLEOTIDE SEQUENCE [LARGE SCALE GENOMIC DNA]</scope>
    <source>
        <strain evidence="2 3">An925</strain>
    </source>
</reference>
<dbReference type="InterPro" id="IPR025535">
    <property type="entry name" value="DUF4421"/>
</dbReference>
<feature type="transmembrane region" description="Helical" evidence="1">
    <location>
        <begin position="286"/>
        <end position="307"/>
    </location>
</feature>
<dbReference type="RefSeq" id="WP_301638133.1">
    <property type="nucleotide sequence ID" value="NZ_JADYTN010000014.1"/>
</dbReference>
<keyword evidence="1" id="KW-0812">Transmembrane</keyword>
<gene>
    <name evidence="2" type="ORF">I6E12_07410</name>
</gene>
<dbReference type="Pfam" id="PF14391">
    <property type="entry name" value="DUF4421"/>
    <property type="match status" value="1"/>
</dbReference>
<sequence>MMAVEYLRMVLIVLVLALATTMKGHATQVLPSVNYPVKAETDTQKVPTEVSVPPKRKLSWLRRTIRGFSYIDTNYVEPQHYNWAVMLQATQSYDIYQLRTSEKNGQSLTFSPNPTVKIGPYFGWRWVFLGYTFDVKHFGFNQEKAKQGWDFSIYAAQVGLDIFYRKTGSDYKISRVRLSDKSSEQLLKGHSFDGLKVGTTGFNLYYIFNHQRFSYPAAFAQSTCQKISCGSWMAGIGYSHNSLSFDHERLQDLIDKNEGMHGEQLDSALMFNKVKYYNYNASVGYAYNWVFAPNFLFCASTSLALAYKKTKGEMKEPAAHGFDINNVNIDGIGRFGLVFNNTRFFAGLSAIVYWNNYKKSRFSASNIYGTVNAYVGYNFGKRGRYKNRKQ</sequence>
<evidence type="ECO:0000313" key="3">
    <source>
        <dbReference type="Proteomes" id="UP001200470"/>
    </source>
</evidence>
<keyword evidence="1" id="KW-0472">Membrane</keyword>
<name>A0ABS9CG00_9BACT</name>
<protein>
    <submittedName>
        <fullName evidence="2">DUF4421 domain-containing protein</fullName>
    </submittedName>
</protein>
<proteinExistence type="predicted"/>
<keyword evidence="3" id="KW-1185">Reference proteome</keyword>
<accession>A0ABS9CG00</accession>
<dbReference type="EMBL" id="JADYTN010000014">
    <property type="protein sequence ID" value="MCF2563938.1"/>
    <property type="molecule type" value="Genomic_DNA"/>
</dbReference>
<dbReference type="Proteomes" id="UP001200470">
    <property type="component" value="Unassembled WGS sequence"/>
</dbReference>
<evidence type="ECO:0000256" key="1">
    <source>
        <dbReference type="SAM" id="Phobius"/>
    </source>
</evidence>